<protein>
    <submittedName>
        <fullName evidence="1">Uncharacterized protein</fullName>
    </submittedName>
</protein>
<keyword evidence="2" id="KW-1185">Reference proteome</keyword>
<comment type="caution">
    <text evidence="1">The sequence shown here is derived from an EMBL/GenBank/DDBJ whole genome shotgun (WGS) entry which is preliminary data.</text>
</comment>
<evidence type="ECO:0000313" key="1">
    <source>
        <dbReference type="EMBL" id="KAK8600616.1"/>
    </source>
</evidence>
<evidence type="ECO:0000313" key="2">
    <source>
        <dbReference type="Proteomes" id="UP001472677"/>
    </source>
</evidence>
<organism evidence="1 2">
    <name type="scientific">Hibiscus sabdariffa</name>
    <name type="common">roselle</name>
    <dbReference type="NCBI Taxonomy" id="183260"/>
    <lineage>
        <taxon>Eukaryota</taxon>
        <taxon>Viridiplantae</taxon>
        <taxon>Streptophyta</taxon>
        <taxon>Embryophyta</taxon>
        <taxon>Tracheophyta</taxon>
        <taxon>Spermatophyta</taxon>
        <taxon>Magnoliopsida</taxon>
        <taxon>eudicotyledons</taxon>
        <taxon>Gunneridae</taxon>
        <taxon>Pentapetalae</taxon>
        <taxon>rosids</taxon>
        <taxon>malvids</taxon>
        <taxon>Malvales</taxon>
        <taxon>Malvaceae</taxon>
        <taxon>Malvoideae</taxon>
        <taxon>Hibiscus</taxon>
    </lineage>
</organism>
<gene>
    <name evidence="1" type="ORF">V6N12_050469</name>
</gene>
<sequence>MGGDHNIEDDGANLEDDGANLEDLLSEAMSEAARMGVEAFREVGAKLGSLVVIVDAEFPVEAKINMKEIVVRMTTRNPNAIFLKPKGKRKLIDPPEGEKKMACTRERPIIIYVETTFVVFLVLRLLKTFGTTWSLLPHTSMASLIESIYSGSTKSRFSMNFWRSKYVESMMKASKALGMMLRAVEYLNRANREINVAFTQVVEEEGRHCEKVAMDKEAKLQWSNANKEVKKAHVEAQRQKDIATKSATETWKASEVEVHKFRSSREKANEVIRLYVVSLVHGDQTLTLEVANTLKADAKNYAIDSVKEHTSNIMVTTDEPYDDRLLRSTLGLMYKAKGGGNFTIFHHEEQPP</sequence>
<proteinExistence type="predicted"/>
<accession>A0ABR2GDN9</accession>
<reference evidence="1 2" key="1">
    <citation type="journal article" date="2024" name="G3 (Bethesda)">
        <title>Genome assembly of Hibiscus sabdariffa L. provides insights into metabolisms of medicinal natural products.</title>
        <authorList>
            <person name="Kim T."/>
        </authorList>
    </citation>
    <scope>NUCLEOTIDE SEQUENCE [LARGE SCALE GENOMIC DNA]</scope>
    <source>
        <strain evidence="1">TK-2024</strain>
        <tissue evidence="1">Old leaves</tissue>
    </source>
</reference>
<dbReference type="EMBL" id="JBBPBM010000001">
    <property type="protein sequence ID" value="KAK8600616.1"/>
    <property type="molecule type" value="Genomic_DNA"/>
</dbReference>
<name>A0ABR2GDN9_9ROSI</name>
<dbReference type="Proteomes" id="UP001472677">
    <property type="component" value="Unassembled WGS sequence"/>
</dbReference>